<comment type="caution">
    <text evidence="7">The sequence shown here is derived from an EMBL/GenBank/DDBJ whole genome shotgun (WGS) entry which is preliminary data.</text>
</comment>
<gene>
    <name evidence="7" type="ORF">MGAL_10B063088</name>
</gene>
<evidence type="ECO:0000259" key="6">
    <source>
        <dbReference type="PROSITE" id="PS51720"/>
    </source>
</evidence>
<feature type="compositionally biased region" description="Basic and acidic residues" evidence="5">
    <location>
        <begin position="1"/>
        <end position="22"/>
    </location>
</feature>
<evidence type="ECO:0000313" key="7">
    <source>
        <dbReference type="EMBL" id="VDI47663.1"/>
    </source>
</evidence>
<organism evidence="7 8">
    <name type="scientific">Mytilus galloprovincialis</name>
    <name type="common">Mediterranean mussel</name>
    <dbReference type="NCBI Taxonomy" id="29158"/>
    <lineage>
        <taxon>Eukaryota</taxon>
        <taxon>Metazoa</taxon>
        <taxon>Spiralia</taxon>
        <taxon>Lophotrochozoa</taxon>
        <taxon>Mollusca</taxon>
        <taxon>Bivalvia</taxon>
        <taxon>Autobranchia</taxon>
        <taxon>Pteriomorphia</taxon>
        <taxon>Mytilida</taxon>
        <taxon>Mytiloidea</taxon>
        <taxon>Mytilidae</taxon>
        <taxon>Mytilinae</taxon>
        <taxon>Mytilus</taxon>
    </lineage>
</organism>
<feature type="non-terminal residue" evidence="7">
    <location>
        <position position="565"/>
    </location>
</feature>
<dbReference type="InterPro" id="IPR006703">
    <property type="entry name" value="G_AIG1"/>
</dbReference>
<dbReference type="InterPro" id="IPR027417">
    <property type="entry name" value="P-loop_NTPase"/>
</dbReference>
<comment type="similarity">
    <text evidence="1">Belongs to the TRAFAC class TrmE-Era-EngA-EngB-Septin-like GTPase superfamily. AIG1/Toc34/Toc159-like paraseptin GTPase family. IAN subfamily.</text>
</comment>
<feature type="region of interest" description="Disordered" evidence="5">
    <location>
        <begin position="1"/>
        <end position="76"/>
    </location>
</feature>
<dbReference type="InterPro" id="IPR045058">
    <property type="entry name" value="GIMA/IAN/Toc"/>
</dbReference>
<dbReference type="CDD" id="cd01852">
    <property type="entry name" value="AIG1"/>
    <property type="match status" value="1"/>
</dbReference>
<reference evidence="7" key="1">
    <citation type="submission" date="2018-11" db="EMBL/GenBank/DDBJ databases">
        <authorList>
            <person name="Alioto T."/>
            <person name="Alioto T."/>
        </authorList>
    </citation>
    <scope>NUCLEOTIDE SEQUENCE</scope>
</reference>
<sequence length="565" mass="65504">TIDAHVKQLDKSSDYETQEIYKGDAPPPLPQRNNSTSKNKTGSPDKQLDTSSDYDYDDTYLDKTGSPDKQLDTSSDYNYDDTYLAQAFYDKQSGKQTDYDYAYTNLNTKTYEDYANVSKDISEEPIYEDIDIFNQLRIVMVGKTGSGKSATGNAILGKKFFKSKVAGLSVTKECQRGEIEIDDRKIIVVDTPGLFDTKLSPTEIEENILNCVHMTFPGPHVFLLVLQIGRFTAEEIESLDQLFDIFGKEMAAFSIILFTRVDELENQNDTIEDYIKESGSPLTGYIEKCHGRYFALNNSATAGKKEEMVNKLLNLIDDVVNQNQSMCFSNNMFKDAKISVHESRKQIEIENLKEIEQIEQVYGKQVDINREIKKQKQEEFNMQAERKHKLEEQKKRMKNSKLSFKKDGDERNTLTPDSEEIEDLYNEIYKANILLNEIEREKEEAEDDYEKVKEGFIEIVKETKTKQNQRMLALKTTDFYDQMNSAVEEMKSIDEKLQEIAKKMNDEGNSQNMTIQQELQREENELHSQMDKVFSDHRMYLEQMRKKSKEMEKQLTKKGKLCRVM</sequence>
<dbReference type="PANTHER" id="PTHR10903:SF170">
    <property type="entry name" value="GTPASE IMAP FAMILY MEMBER 7"/>
    <property type="match status" value="1"/>
</dbReference>
<accession>A0A8B6FGJ3</accession>
<dbReference type="EMBL" id="UYJE01006636">
    <property type="protein sequence ID" value="VDI47663.1"/>
    <property type="molecule type" value="Genomic_DNA"/>
</dbReference>
<name>A0A8B6FGJ3_MYTGA</name>
<evidence type="ECO:0000256" key="5">
    <source>
        <dbReference type="SAM" id="MobiDB-lite"/>
    </source>
</evidence>
<keyword evidence="4" id="KW-0175">Coiled coil</keyword>
<keyword evidence="3" id="KW-0342">GTP-binding</keyword>
<feature type="domain" description="AIG1-type G" evidence="6">
    <location>
        <begin position="133"/>
        <end position="337"/>
    </location>
</feature>
<feature type="region of interest" description="Disordered" evidence="5">
    <location>
        <begin position="379"/>
        <end position="418"/>
    </location>
</feature>
<dbReference type="AlphaFoldDB" id="A0A8B6FGJ3"/>
<dbReference type="Proteomes" id="UP000596742">
    <property type="component" value="Unassembled WGS sequence"/>
</dbReference>
<dbReference type="PROSITE" id="PS51720">
    <property type="entry name" value="G_AIG1"/>
    <property type="match status" value="1"/>
</dbReference>
<protein>
    <recommendedName>
        <fullName evidence="6">AIG1-type G domain-containing protein</fullName>
    </recommendedName>
</protein>
<dbReference type="SUPFAM" id="SSF52540">
    <property type="entry name" value="P-loop containing nucleoside triphosphate hydrolases"/>
    <property type="match status" value="1"/>
</dbReference>
<dbReference type="FunFam" id="3.40.50.300:FF:000366">
    <property type="entry name" value="GTPase, IMAP family member 2"/>
    <property type="match status" value="1"/>
</dbReference>
<feature type="compositionally biased region" description="Polar residues" evidence="5">
    <location>
        <begin position="31"/>
        <end position="44"/>
    </location>
</feature>
<dbReference type="GO" id="GO:0005525">
    <property type="term" value="F:GTP binding"/>
    <property type="evidence" value="ECO:0007669"/>
    <property type="project" value="UniProtKB-KW"/>
</dbReference>
<evidence type="ECO:0000256" key="2">
    <source>
        <dbReference type="ARBA" id="ARBA00022741"/>
    </source>
</evidence>
<dbReference type="OrthoDB" id="431287at2759"/>
<feature type="compositionally biased region" description="Basic and acidic residues" evidence="5">
    <location>
        <begin position="379"/>
        <end position="394"/>
    </location>
</feature>
<keyword evidence="8" id="KW-1185">Reference proteome</keyword>
<proteinExistence type="inferred from homology"/>
<feature type="coiled-coil region" evidence="4">
    <location>
        <begin position="483"/>
        <end position="561"/>
    </location>
</feature>
<dbReference type="Pfam" id="PF04548">
    <property type="entry name" value="AIG1"/>
    <property type="match status" value="1"/>
</dbReference>
<evidence type="ECO:0000256" key="1">
    <source>
        <dbReference type="ARBA" id="ARBA00008535"/>
    </source>
</evidence>
<evidence type="ECO:0000256" key="3">
    <source>
        <dbReference type="ARBA" id="ARBA00023134"/>
    </source>
</evidence>
<dbReference type="PANTHER" id="PTHR10903">
    <property type="entry name" value="GTPASE, IMAP FAMILY MEMBER-RELATED"/>
    <property type="match status" value="1"/>
</dbReference>
<evidence type="ECO:0000313" key="8">
    <source>
        <dbReference type="Proteomes" id="UP000596742"/>
    </source>
</evidence>
<dbReference type="Gene3D" id="3.40.50.300">
    <property type="entry name" value="P-loop containing nucleotide triphosphate hydrolases"/>
    <property type="match status" value="1"/>
</dbReference>
<keyword evidence="2" id="KW-0547">Nucleotide-binding</keyword>
<evidence type="ECO:0000256" key="4">
    <source>
        <dbReference type="SAM" id="Coils"/>
    </source>
</evidence>